<gene>
    <name evidence="5 6" type="primary">LOC106586325</name>
</gene>
<feature type="compositionally biased region" description="Polar residues" evidence="1">
    <location>
        <begin position="282"/>
        <end position="300"/>
    </location>
</feature>
<dbReference type="PANTHER" id="PTHR16112:SF18">
    <property type="entry name" value="METHYL-CPG-BINDING DOMAIN PROTEIN 5"/>
    <property type="match status" value="1"/>
</dbReference>
<dbReference type="GO" id="GO:0003682">
    <property type="term" value="F:chromatin binding"/>
    <property type="evidence" value="ECO:0007669"/>
    <property type="project" value="TreeGrafter"/>
</dbReference>
<dbReference type="InterPro" id="IPR001739">
    <property type="entry name" value="Methyl_CpG_DNA-bd"/>
</dbReference>
<dbReference type="PROSITE" id="PS50812">
    <property type="entry name" value="PWWP"/>
    <property type="match status" value="1"/>
</dbReference>
<evidence type="ECO:0000259" key="2">
    <source>
        <dbReference type="PROSITE" id="PS50812"/>
    </source>
</evidence>
<feature type="domain" description="MBD" evidence="3">
    <location>
        <begin position="10"/>
        <end position="80"/>
    </location>
</feature>
<accession>A0A1S3PNV5</accession>
<feature type="compositionally biased region" description="Low complexity" evidence="1">
    <location>
        <begin position="873"/>
        <end position="884"/>
    </location>
</feature>
<evidence type="ECO:0000259" key="3">
    <source>
        <dbReference type="PROSITE" id="PS50982"/>
    </source>
</evidence>
<evidence type="ECO:0000313" key="5">
    <source>
        <dbReference type="RefSeq" id="XP_014028974.2"/>
    </source>
</evidence>
<organism evidence="4 5">
    <name type="scientific">Salmo salar</name>
    <name type="common">Atlantic salmon</name>
    <dbReference type="NCBI Taxonomy" id="8030"/>
    <lineage>
        <taxon>Eukaryota</taxon>
        <taxon>Metazoa</taxon>
        <taxon>Chordata</taxon>
        <taxon>Craniata</taxon>
        <taxon>Vertebrata</taxon>
        <taxon>Euteleostomi</taxon>
        <taxon>Actinopterygii</taxon>
        <taxon>Neopterygii</taxon>
        <taxon>Teleostei</taxon>
        <taxon>Protacanthopterygii</taxon>
        <taxon>Salmoniformes</taxon>
        <taxon>Salmonidae</taxon>
        <taxon>Salmoninae</taxon>
        <taxon>Salmo</taxon>
    </lineage>
</organism>
<dbReference type="PaxDb" id="8030-ENSSSAP00000120872"/>
<dbReference type="KEGG" id="sasa:106586325"/>
<dbReference type="SUPFAM" id="SSF63748">
    <property type="entry name" value="Tudor/PWWP/MBT"/>
    <property type="match status" value="1"/>
</dbReference>
<feature type="region of interest" description="Disordered" evidence="1">
    <location>
        <begin position="1234"/>
        <end position="1276"/>
    </location>
</feature>
<dbReference type="InterPro" id="IPR000313">
    <property type="entry name" value="PWWP_dom"/>
</dbReference>
<reference evidence="5 6" key="1">
    <citation type="submission" date="2025-05" db="UniProtKB">
        <authorList>
            <consortium name="RefSeq"/>
        </authorList>
    </citation>
    <scope>IDENTIFICATION</scope>
</reference>
<dbReference type="PROSITE" id="PS50982">
    <property type="entry name" value="MBD"/>
    <property type="match status" value="1"/>
</dbReference>
<dbReference type="Bgee" id="ENSSSAG00000081639">
    <property type="expression patterns" value="Expressed in pituitary gland and 22 other cell types or tissues"/>
</dbReference>
<feature type="compositionally biased region" description="Low complexity" evidence="1">
    <location>
        <begin position="425"/>
        <end position="443"/>
    </location>
</feature>
<feature type="region of interest" description="Disordered" evidence="1">
    <location>
        <begin position="1072"/>
        <end position="1103"/>
    </location>
</feature>
<feature type="compositionally biased region" description="Gly residues" evidence="1">
    <location>
        <begin position="609"/>
        <end position="619"/>
    </location>
</feature>
<dbReference type="CDD" id="cd20141">
    <property type="entry name" value="PWWP_MBD5"/>
    <property type="match status" value="1"/>
</dbReference>
<feature type="compositionally biased region" description="Low complexity" evidence="1">
    <location>
        <begin position="1203"/>
        <end position="1214"/>
    </location>
</feature>
<feature type="region of interest" description="Disordered" evidence="1">
    <location>
        <begin position="724"/>
        <end position="746"/>
    </location>
</feature>
<feature type="region of interest" description="Disordered" evidence="1">
    <location>
        <begin position="1151"/>
        <end position="1174"/>
    </location>
</feature>
<feature type="compositionally biased region" description="Low complexity" evidence="1">
    <location>
        <begin position="1234"/>
        <end position="1248"/>
    </location>
</feature>
<feature type="region of interest" description="Disordered" evidence="1">
    <location>
        <begin position="141"/>
        <end position="300"/>
    </location>
</feature>
<feature type="region of interest" description="Disordered" evidence="1">
    <location>
        <begin position="1367"/>
        <end position="1388"/>
    </location>
</feature>
<feature type="compositionally biased region" description="Basic residues" evidence="1">
    <location>
        <begin position="1377"/>
        <end position="1388"/>
    </location>
</feature>
<dbReference type="SUPFAM" id="SSF54171">
    <property type="entry name" value="DNA-binding domain"/>
    <property type="match status" value="1"/>
</dbReference>
<evidence type="ECO:0000313" key="4">
    <source>
        <dbReference type="Proteomes" id="UP001652741"/>
    </source>
</evidence>
<evidence type="ECO:0000313" key="6">
    <source>
        <dbReference type="RefSeq" id="XP_014028975.2"/>
    </source>
</evidence>
<feature type="region of interest" description="Disordered" evidence="1">
    <location>
        <begin position="395"/>
        <end position="502"/>
    </location>
</feature>
<feature type="compositionally biased region" description="Polar residues" evidence="1">
    <location>
        <begin position="141"/>
        <end position="151"/>
    </location>
</feature>
<feature type="region of interest" description="Disordered" evidence="1">
    <location>
        <begin position="585"/>
        <end position="641"/>
    </location>
</feature>
<dbReference type="RefSeq" id="XP_014028975.2">
    <property type="nucleotide sequence ID" value="XM_014173500.2"/>
</dbReference>
<dbReference type="Proteomes" id="UP001652741">
    <property type="component" value="Chromosome ssa25"/>
</dbReference>
<proteinExistence type="predicted"/>
<feature type="compositionally biased region" description="Low complexity" evidence="1">
    <location>
        <begin position="214"/>
        <end position="227"/>
    </location>
</feature>
<dbReference type="STRING" id="8030.ENSSSAP00000120872"/>
<dbReference type="GeneID" id="106586325"/>
<dbReference type="GO" id="GO:0005634">
    <property type="term" value="C:nucleus"/>
    <property type="evidence" value="ECO:0007669"/>
    <property type="project" value="TreeGrafter"/>
</dbReference>
<dbReference type="GO" id="GO:0003677">
    <property type="term" value="F:DNA binding"/>
    <property type="evidence" value="ECO:0007669"/>
    <property type="project" value="InterPro"/>
</dbReference>
<dbReference type="RefSeq" id="XP_014028974.2">
    <property type="nucleotide sequence ID" value="XM_014173499.2"/>
</dbReference>
<feature type="compositionally biased region" description="Low complexity" evidence="1">
    <location>
        <begin position="910"/>
        <end position="943"/>
    </location>
</feature>
<feature type="region of interest" description="Disordered" evidence="1">
    <location>
        <begin position="862"/>
        <end position="884"/>
    </location>
</feature>
<feature type="region of interest" description="Disordered" evidence="1">
    <location>
        <begin position="1187"/>
        <end position="1219"/>
    </location>
</feature>
<feature type="compositionally biased region" description="Polar residues" evidence="1">
    <location>
        <begin position="199"/>
        <end position="208"/>
    </location>
</feature>
<feature type="region of interest" description="Disordered" evidence="1">
    <location>
        <begin position="910"/>
        <end position="953"/>
    </location>
</feature>
<feature type="compositionally biased region" description="Basic residues" evidence="1">
    <location>
        <begin position="1084"/>
        <end position="1094"/>
    </location>
</feature>
<feature type="domain" description="PWWP" evidence="2">
    <location>
        <begin position="1281"/>
        <end position="1323"/>
    </location>
</feature>
<dbReference type="InterPro" id="IPR016177">
    <property type="entry name" value="DNA-bd_dom_sf"/>
</dbReference>
<evidence type="ECO:0000256" key="1">
    <source>
        <dbReference type="SAM" id="MobiDB-lite"/>
    </source>
</evidence>
<dbReference type="PANTHER" id="PTHR16112">
    <property type="entry name" value="METHYL-CPG BINDING PROTEIN, DROSOPHILA"/>
    <property type="match status" value="1"/>
</dbReference>
<dbReference type="GO" id="GO:0010369">
    <property type="term" value="C:chromocenter"/>
    <property type="evidence" value="ECO:0007669"/>
    <property type="project" value="TreeGrafter"/>
</dbReference>
<dbReference type="SMART" id="SM00391">
    <property type="entry name" value="MBD"/>
    <property type="match status" value="1"/>
</dbReference>
<sequence length="1388" mass="149526">MNRTKKEGLCAEGKLPLAEVPIGWQRRITHSGVVYISPSGLVLACLEQVKSYLLTDGTCKCGLECPLIIHKIFNFDTGAAVKQRTAEDARADAHVTKLCIHKRKVITVATLHRSMESPHPALASQGVGTGTAAMGPLSHQAIRNNMHNGPPNSVALDVRNPNKTGMSVSGQQYYNHELGSPPQRDLYLGYSRTRLGGSEHSSSQQRSPYHSRHSVLLSPSSSTSCCSQHYGDRAPSPRTEPLGSPDPNMLGFHGACSPHSAHMNGDRFTHLSPPSILHHGSPSASQPSCAMSGRTNVPNSPAVNAKSLNMQKPSCSFPHDFQHKPQPACHPQSHFSLSQLPPCILQKKQVTSEKDPLGILDPIPSKAPSQGPLVPNISGLQHNAQSQVPPMNVNIPPASVPLPSNLPLPTGKSGPVGHGHRVQHHPTLSSASSSPIMSPAHMAGPVLTKVESPHRSRCLSSSSEHGSFAHPTGLQVPCGGSKPLPRSSQASSGSPRPAMPRSSAYKMDKLNHLNDTPNQLPGGMNIGLSKHPNSIYRPAPGSDSSLQKNHSVGMPLKQMLDQQNPASFPASSLLSAAAKAQLVNQNKHTDSTLGAGAEARSGSSLGHPGLVGGGRGGNPDGHSTLNQRYLPNPGPLASEFPSGRAALRDKLMGMVQQREANRKRKLSNDGSSGGINNDRAFDVLKHPMGGSGSSSSSFPETLRRMLQQGCLPPNTSMAQLLQSMSHQSGHNGPSHVGQSPARSGKSPFLEEALPQMSTLQQSLQGHHIQGRAKIRGFQNMNSEGQISGQDLNMEPFNRPINQMQDPALTGNFGLLGYNGGQHAAMGSMQGNPNPHQQQQFGLYQKPSQAQGNPHFRGRAGLPPMMSNGGVQALSESGEGSSSLSCELRQAREESLQSLIRNSQAHILQQQRQQPLVQGQHQGLSQGLGQHSIQGQQQHRFQCQGSHPDAPLPDDASSNPMNSLLQSFQVDLPETIPLPNRTMMSRPGMMSMSQPGAPCLQEGHQEYQAPQDLPGGGGQVIDTIHRAAMGTASKSTFNVITSTGASGTFAASVVGEPVDLSNAVNSVIHGPLRSYQEPVPEPRHQPKVGRPRKKTPERNNSFSPVAMDAPARFRSPRHGAQRRQWDGQAEDQEQAGLWRNDKLLQPLSLAQSRNGTYPERPKSQAQVHLGPQDHTTLHFPSDLYAHMNGNGRVLTSGRLHSRHPSLSPGSSSVPPEGLFTKDYSHYNEHLNGQLNGNHYNGHYNGHLNGSLSGEEDLRPGDSPSSSEGLPLHHRPRTPVHYPGDLLWGQGKGFPPWPGKIGSEGHIYSPGMVNDMHGKVESEKFQRTLTEDLDTLHKANKITRNGRKWNNHLEAAIQEAMCELDKMTGNISQRDRQVKTTKPKRRKISR</sequence>
<feature type="compositionally biased region" description="Polar residues" evidence="1">
    <location>
        <begin position="724"/>
        <end position="741"/>
    </location>
</feature>
<name>A0A1S3PNV5_SALSA</name>
<keyword evidence="4" id="KW-1185">Reference proteome</keyword>
<protein>
    <submittedName>
        <fullName evidence="5 6">Methyl-CpG-binding domain protein 5</fullName>
    </submittedName>
</protein>
<feature type="compositionally biased region" description="Polar residues" evidence="1">
    <location>
        <begin position="161"/>
        <end position="174"/>
    </location>
</feature>
<feature type="region of interest" description="Disordered" evidence="1">
    <location>
        <begin position="656"/>
        <end position="679"/>
    </location>
</feature>